<protein>
    <submittedName>
        <fullName evidence="5">Homeobox protein MIXL1</fullName>
    </submittedName>
</protein>
<dbReference type="GO" id="GO:0003677">
    <property type="term" value="F:DNA binding"/>
    <property type="evidence" value="ECO:0007669"/>
    <property type="project" value="UniProtKB-UniRule"/>
</dbReference>
<organism evidence="5 6">
    <name type="scientific">Planoprotostelium fungivorum</name>
    <dbReference type="NCBI Taxonomy" id="1890364"/>
    <lineage>
        <taxon>Eukaryota</taxon>
        <taxon>Amoebozoa</taxon>
        <taxon>Evosea</taxon>
        <taxon>Variosea</taxon>
        <taxon>Cavosteliida</taxon>
        <taxon>Cavosteliaceae</taxon>
        <taxon>Planoprotostelium</taxon>
    </lineage>
</organism>
<accession>A0A2P6NTZ3</accession>
<dbReference type="SMART" id="SM00389">
    <property type="entry name" value="HOX"/>
    <property type="match status" value="1"/>
</dbReference>
<feature type="DNA-binding region" description="Homeobox" evidence="1">
    <location>
        <begin position="152"/>
        <end position="211"/>
    </location>
</feature>
<feature type="domain" description="Homeobox" evidence="4">
    <location>
        <begin position="150"/>
        <end position="210"/>
    </location>
</feature>
<evidence type="ECO:0000259" key="4">
    <source>
        <dbReference type="PROSITE" id="PS50071"/>
    </source>
</evidence>
<comment type="subcellular location">
    <subcellularLocation>
        <location evidence="1 2">Nucleus</location>
    </subcellularLocation>
</comment>
<keyword evidence="6" id="KW-1185">Reference proteome</keyword>
<dbReference type="Proteomes" id="UP000241769">
    <property type="component" value="Unassembled WGS sequence"/>
</dbReference>
<evidence type="ECO:0000256" key="1">
    <source>
        <dbReference type="PROSITE-ProRule" id="PRU00108"/>
    </source>
</evidence>
<sequence length="254" mass="30340">MNITDLIHHEQITELRPSFDVTSRVQWNYPGAQLYEHSCRRRRTTSLPYRSRRWRTSSKRRDTHQGTKGAAKERCHTLWTTHHYSSQILVLPSKSAGSEGEQKIQNRALCDGSMDVRRLIHQHEQNITPLESFEAFSWVQRRKHNVDDVPTCRRRRKPTPPLQRQMLESLYKRTRYPSAEMRGRLATIHNTTSRKIQIWFQNRRMKEKNDTSKLRTKALWNWNQETKLKYLKAVMNVKETHKSMPFLSFEAINE</sequence>
<evidence type="ECO:0000313" key="6">
    <source>
        <dbReference type="Proteomes" id="UP000241769"/>
    </source>
</evidence>
<keyword evidence="1 2" id="KW-0371">Homeobox</keyword>
<dbReference type="InterPro" id="IPR001356">
    <property type="entry name" value="HD"/>
</dbReference>
<dbReference type="OrthoDB" id="6159439at2759"/>
<name>A0A2P6NTZ3_9EUKA</name>
<dbReference type="InterPro" id="IPR009057">
    <property type="entry name" value="Homeodomain-like_sf"/>
</dbReference>
<dbReference type="CDD" id="cd00086">
    <property type="entry name" value="homeodomain"/>
    <property type="match status" value="1"/>
</dbReference>
<keyword evidence="1 2" id="KW-0539">Nucleus</keyword>
<reference evidence="5 6" key="1">
    <citation type="journal article" date="2018" name="Genome Biol. Evol.">
        <title>Multiple Roots of Fruiting Body Formation in Amoebozoa.</title>
        <authorList>
            <person name="Hillmann F."/>
            <person name="Forbes G."/>
            <person name="Novohradska S."/>
            <person name="Ferling I."/>
            <person name="Riege K."/>
            <person name="Groth M."/>
            <person name="Westermann M."/>
            <person name="Marz M."/>
            <person name="Spaller T."/>
            <person name="Winckler T."/>
            <person name="Schaap P."/>
            <person name="Glockner G."/>
        </authorList>
    </citation>
    <scope>NUCLEOTIDE SEQUENCE [LARGE SCALE GENOMIC DNA]</scope>
    <source>
        <strain evidence="5 6">Jena</strain>
    </source>
</reference>
<feature type="compositionally biased region" description="Basic and acidic residues" evidence="3">
    <location>
        <begin position="59"/>
        <end position="71"/>
    </location>
</feature>
<dbReference type="GO" id="GO:0005634">
    <property type="term" value="C:nucleus"/>
    <property type="evidence" value="ECO:0007669"/>
    <property type="project" value="UniProtKB-SubCell"/>
</dbReference>
<gene>
    <name evidence="5" type="ORF">PROFUN_01590</name>
</gene>
<keyword evidence="1 2" id="KW-0238">DNA-binding</keyword>
<dbReference type="Gene3D" id="1.10.10.60">
    <property type="entry name" value="Homeodomain-like"/>
    <property type="match status" value="1"/>
</dbReference>
<feature type="region of interest" description="Disordered" evidence="3">
    <location>
        <begin position="51"/>
        <end position="71"/>
    </location>
</feature>
<evidence type="ECO:0000256" key="3">
    <source>
        <dbReference type="SAM" id="MobiDB-lite"/>
    </source>
</evidence>
<dbReference type="SUPFAM" id="SSF46689">
    <property type="entry name" value="Homeodomain-like"/>
    <property type="match status" value="1"/>
</dbReference>
<evidence type="ECO:0000256" key="2">
    <source>
        <dbReference type="RuleBase" id="RU000682"/>
    </source>
</evidence>
<dbReference type="AlphaFoldDB" id="A0A2P6NTZ3"/>
<dbReference type="EMBL" id="MDYQ01000021">
    <property type="protein sequence ID" value="PRP87328.1"/>
    <property type="molecule type" value="Genomic_DNA"/>
</dbReference>
<evidence type="ECO:0000313" key="5">
    <source>
        <dbReference type="EMBL" id="PRP87328.1"/>
    </source>
</evidence>
<dbReference type="InParanoid" id="A0A2P6NTZ3"/>
<comment type="caution">
    <text evidence="5">The sequence shown here is derived from an EMBL/GenBank/DDBJ whole genome shotgun (WGS) entry which is preliminary data.</text>
</comment>
<dbReference type="Pfam" id="PF00046">
    <property type="entry name" value="Homeodomain"/>
    <property type="match status" value="1"/>
</dbReference>
<dbReference type="PROSITE" id="PS50071">
    <property type="entry name" value="HOMEOBOX_2"/>
    <property type="match status" value="1"/>
</dbReference>
<proteinExistence type="predicted"/>